<sequence>MANYSSREVVYHPSDSKSLACRVCNYGLEEGKYTWIKSRGYKKHCASETHNDAVNRENKRRRVDELEREHYTELFQSNPVPLATPLIQPRVHAPAIQTSHLDQEIADTYEHQWDSLGAADIGELFPVAPSEEEAQQSIQDTMALETERFIEDMLHQEIYSQDELNIDVDNAEQIAEDLRQFGLSDAEDAAQTLLTGISPEYDYYPYPNATVCYLDVFDNYNRHRQSEGSMKSVLWLLKKTGAKDVPSYWQFRKIQQEVRDLCGARISDEISDMGNIFSSISLEDLAARDFSNPLVAPNINLYPEDVEGRPISEMWQVPGGRWTEVPQDLLPPSVLVKNKRYYIHELAELECGDWVIPQFWITVSKVLYAVMPRSSKHALFSDGGVATERVRNGVCWSAGLTTFIVMPVL</sequence>
<evidence type="ECO:0000313" key="1">
    <source>
        <dbReference type="EMBL" id="KAL0572638.1"/>
    </source>
</evidence>
<gene>
    <name evidence="1" type="ORF">V5O48_009324</name>
</gene>
<protein>
    <submittedName>
        <fullName evidence="1">Uncharacterized protein</fullName>
    </submittedName>
</protein>
<accession>A0ABR3FBE0</accession>
<dbReference type="Proteomes" id="UP001465976">
    <property type="component" value="Unassembled WGS sequence"/>
</dbReference>
<comment type="caution">
    <text evidence="1">The sequence shown here is derived from an EMBL/GenBank/DDBJ whole genome shotgun (WGS) entry which is preliminary data.</text>
</comment>
<dbReference type="EMBL" id="JBAHYK010000603">
    <property type="protein sequence ID" value="KAL0572638.1"/>
    <property type="molecule type" value="Genomic_DNA"/>
</dbReference>
<keyword evidence="2" id="KW-1185">Reference proteome</keyword>
<name>A0ABR3FBE0_9AGAR</name>
<reference evidence="1 2" key="1">
    <citation type="submission" date="2024-02" db="EMBL/GenBank/DDBJ databases">
        <title>A draft genome for the cacao thread blight pathogen Marasmius crinis-equi.</title>
        <authorList>
            <person name="Cohen S.P."/>
            <person name="Baruah I.K."/>
            <person name="Amoako-Attah I."/>
            <person name="Bukari Y."/>
            <person name="Meinhardt L.W."/>
            <person name="Bailey B.A."/>
        </authorList>
    </citation>
    <scope>NUCLEOTIDE SEQUENCE [LARGE SCALE GENOMIC DNA]</scope>
    <source>
        <strain evidence="1 2">GH-76</strain>
    </source>
</reference>
<organism evidence="1 2">
    <name type="scientific">Marasmius crinis-equi</name>
    <dbReference type="NCBI Taxonomy" id="585013"/>
    <lineage>
        <taxon>Eukaryota</taxon>
        <taxon>Fungi</taxon>
        <taxon>Dikarya</taxon>
        <taxon>Basidiomycota</taxon>
        <taxon>Agaricomycotina</taxon>
        <taxon>Agaricomycetes</taxon>
        <taxon>Agaricomycetidae</taxon>
        <taxon>Agaricales</taxon>
        <taxon>Marasmiineae</taxon>
        <taxon>Marasmiaceae</taxon>
        <taxon>Marasmius</taxon>
    </lineage>
</organism>
<evidence type="ECO:0000313" key="2">
    <source>
        <dbReference type="Proteomes" id="UP001465976"/>
    </source>
</evidence>
<proteinExistence type="predicted"/>